<dbReference type="Proteomes" id="UP000799424">
    <property type="component" value="Unassembled WGS sequence"/>
</dbReference>
<keyword evidence="2" id="KW-0479">Metal-binding</keyword>
<sequence>MSMEMHEAFEALHRSDEELEETMHPIIVSNSDKEGDPHQDAESNASASTSASDGELEIINDAGAALTTPPANRPSSPRRSSLTSPSPQTQPTVLPPIVAPPPQVPFREPWTAYYMCGGGTVADPRSTKEVTVEPAPPCAEPVKIREGEPLQCRQCGCRMLYKMRTKRMVQFEAR</sequence>
<dbReference type="AlphaFoldDB" id="A0A6A6ZRT6"/>
<name>A0A6A6ZRT6_9PLEO</name>
<dbReference type="InterPro" id="IPR039747">
    <property type="entry name" value="RPABC4"/>
</dbReference>
<dbReference type="PANTHER" id="PTHR12056">
    <property type="entry name" value="DNA-DIRECTED RNA POLYMERASES I, II, AND III"/>
    <property type="match status" value="1"/>
</dbReference>
<evidence type="ECO:0000256" key="1">
    <source>
        <dbReference type="ARBA" id="ARBA00004123"/>
    </source>
</evidence>
<feature type="region of interest" description="Disordered" evidence="6">
    <location>
        <begin position="1"/>
        <end position="101"/>
    </location>
</feature>
<evidence type="ECO:0000256" key="6">
    <source>
        <dbReference type="SAM" id="MobiDB-lite"/>
    </source>
</evidence>
<dbReference type="GO" id="GO:0006351">
    <property type="term" value="P:DNA-templated transcription"/>
    <property type="evidence" value="ECO:0007669"/>
    <property type="project" value="InterPro"/>
</dbReference>
<dbReference type="SUPFAM" id="SSF63393">
    <property type="entry name" value="RNA polymerase subunits"/>
    <property type="match status" value="1"/>
</dbReference>
<dbReference type="InterPro" id="IPR006591">
    <property type="entry name" value="RNAP_P/RPABC4"/>
</dbReference>
<gene>
    <name evidence="7" type="ORF">CC86DRAFT_408803</name>
</gene>
<organism evidence="7 8">
    <name type="scientific">Ophiobolus disseminans</name>
    <dbReference type="NCBI Taxonomy" id="1469910"/>
    <lineage>
        <taxon>Eukaryota</taxon>
        <taxon>Fungi</taxon>
        <taxon>Dikarya</taxon>
        <taxon>Ascomycota</taxon>
        <taxon>Pezizomycotina</taxon>
        <taxon>Dothideomycetes</taxon>
        <taxon>Pleosporomycetidae</taxon>
        <taxon>Pleosporales</taxon>
        <taxon>Pleosporineae</taxon>
        <taxon>Phaeosphaeriaceae</taxon>
        <taxon>Ophiobolus</taxon>
    </lineage>
</organism>
<proteinExistence type="inferred from homology"/>
<dbReference type="GO" id="GO:0008270">
    <property type="term" value="F:zinc ion binding"/>
    <property type="evidence" value="ECO:0007669"/>
    <property type="project" value="InterPro"/>
</dbReference>
<comment type="subcellular location">
    <subcellularLocation>
        <location evidence="1">Nucleus</location>
    </subcellularLocation>
</comment>
<dbReference type="GO" id="GO:0005666">
    <property type="term" value="C:RNA polymerase III complex"/>
    <property type="evidence" value="ECO:0007669"/>
    <property type="project" value="TreeGrafter"/>
</dbReference>
<feature type="compositionally biased region" description="Basic and acidic residues" evidence="6">
    <location>
        <begin position="1"/>
        <end position="16"/>
    </location>
</feature>
<dbReference type="GO" id="GO:0005665">
    <property type="term" value="C:RNA polymerase II, core complex"/>
    <property type="evidence" value="ECO:0007669"/>
    <property type="project" value="TreeGrafter"/>
</dbReference>
<dbReference type="GO" id="GO:0003677">
    <property type="term" value="F:DNA binding"/>
    <property type="evidence" value="ECO:0007669"/>
    <property type="project" value="InterPro"/>
</dbReference>
<keyword evidence="4" id="KW-0539">Nucleus</keyword>
<evidence type="ECO:0000256" key="5">
    <source>
        <dbReference type="ARBA" id="ARBA00025770"/>
    </source>
</evidence>
<dbReference type="Gene3D" id="2.20.28.30">
    <property type="entry name" value="RNA polymerase ii, chain L"/>
    <property type="match status" value="1"/>
</dbReference>
<dbReference type="GO" id="GO:0003899">
    <property type="term" value="F:DNA-directed RNA polymerase activity"/>
    <property type="evidence" value="ECO:0007669"/>
    <property type="project" value="InterPro"/>
</dbReference>
<evidence type="ECO:0000256" key="3">
    <source>
        <dbReference type="ARBA" id="ARBA00022833"/>
    </source>
</evidence>
<protein>
    <submittedName>
        <fullName evidence="7">Uncharacterized protein</fullName>
    </submittedName>
</protein>
<dbReference type="GO" id="GO:0005736">
    <property type="term" value="C:RNA polymerase I complex"/>
    <property type="evidence" value="ECO:0007669"/>
    <property type="project" value="TreeGrafter"/>
</dbReference>
<evidence type="ECO:0000256" key="4">
    <source>
        <dbReference type="ARBA" id="ARBA00023242"/>
    </source>
</evidence>
<feature type="compositionally biased region" description="Low complexity" evidence="6">
    <location>
        <begin position="67"/>
        <end position="92"/>
    </location>
</feature>
<reference evidence="7" key="1">
    <citation type="journal article" date="2020" name="Stud. Mycol.">
        <title>101 Dothideomycetes genomes: a test case for predicting lifestyles and emergence of pathogens.</title>
        <authorList>
            <person name="Haridas S."/>
            <person name="Albert R."/>
            <person name="Binder M."/>
            <person name="Bloem J."/>
            <person name="Labutti K."/>
            <person name="Salamov A."/>
            <person name="Andreopoulos B."/>
            <person name="Baker S."/>
            <person name="Barry K."/>
            <person name="Bills G."/>
            <person name="Bluhm B."/>
            <person name="Cannon C."/>
            <person name="Castanera R."/>
            <person name="Culley D."/>
            <person name="Daum C."/>
            <person name="Ezra D."/>
            <person name="Gonzalez J."/>
            <person name="Henrissat B."/>
            <person name="Kuo A."/>
            <person name="Liang C."/>
            <person name="Lipzen A."/>
            <person name="Lutzoni F."/>
            <person name="Magnuson J."/>
            <person name="Mondo S."/>
            <person name="Nolan M."/>
            <person name="Ohm R."/>
            <person name="Pangilinan J."/>
            <person name="Park H.-J."/>
            <person name="Ramirez L."/>
            <person name="Alfaro M."/>
            <person name="Sun H."/>
            <person name="Tritt A."/>
            <person name="Yoshinaga Y."/>
            <person name="Zwiers L.-H."/>
            <person name="Turgeon B."/>
            <person name="Goodwin S."/>
            <person name="Spatafora J."/>
            <person name="Crous P."/>
            <person name="Grigoriev I."/>
        </authorList>
    </citation>
    <scope>NUCLEOTIDE SEQUENCE</scope>
    <source>
        <strain evidence="7">CBS 113818</strain>
    </source>
</reference>
<dbReference type="Pfam" id="PF03604">
    <property type="entry name" value="Zn_ribbon_RPAB4"/>
    <property type="match status" value="1"/>
</dbReference>
<evidence type="ECO:0000313" key="8">
    <source>
        <dbReference type="Proteomes" id="UP000799424"/>
    </source>
</evidence>
<feature type="compositionally biased region" description="Basic and acidic residues" evidence="6">
    <location>
        <begin position="31"/>
        <end position="41"/>
    </location>
</feature>
<dbReference type="EMBL" id="MU006231">
    <property type="protein sequence ID" value="KAF2823782.1"/>
    <property type="molecule type" value="Genomic_DNA"/>
</dbReference>
<dbReference type="OrthoDB" id="5585087at2759"/>
<dbReference type="SMART" id="SM00659">
    <property type="entry name" value="RPOLCX"/>
    <property type="match status" value="1"/>
</dbReference>
<accession>A0A6A6ZRT6</accession>
<dbReference type="InterPro" id="IPR029040">
    <property type="entry name" value="RPABC4/Spt4"/>
</dbReference>
<evidence type="ECO:0000313" key="7">
    <source>
        <dbReference type="EMBL" id="KAF2823782.1"/>
    </source>
</evidence>
<feature type="compositionally biased region" description="Low complexity" evidence="6">
    <location>
        <begin position="42"/>
        <end position="52"/>
    </location>
</feature>
<keyword evidence="8" id="KW-1185">Reference proteome</keyword>
<evidence type="ECO:0000256" key="2">
    <source>
        <dbReference type="ARBA" id="ARBA00022723"/>
    </source>
</evidence>
<dbReference type="PANTHER" id="PTHR12056:SF2">
    <property type="entry name" value="GEO11084P1"/>
    <property type="match status" value="1"/>
</dbReference>
<keyword evidence="3" id="KW-0862">Zinc</keyword>
<comment type="similarity">
    <text evidence="5">Belongs to the archaeal Rpo12/eukaryotic RPC10 RNA polymerase subunit family.</text>
</comment>